<dbReference type="InterPro" id="IPR015853">
    <property type="entry name" value="ABC_transpr_FbpC"/>
</dbReference>
<dbReference type="OrthoDB" id="9802264at2"/>
<dbReference type="Gene3D" id="3.40.50.300">
    <property type="entry name" value="P-loop containing nucleotide triphosphate hydrolases"/>
    <property type="match status" value="1"/>
</dbReference>
<dbReference type="SMART" id="SM00382">
    <property type="entry name" value="AAA"/>
    <property type="match status" value="1"/>
</dbReference>
<dbReference type="RefSeq" id="WP_119008672.1">
    <property type="nucleotide sequence ID" value="NZ_BJXK01000004.1"/>
</dbReference>
<dbReference type="PROSITE" id="PS50893">
    <property type="entry name" value="ABC_TRANSPORTER_2"/>
    <property type="match status" value="1"/>
</dbReference>
<dbReference type="InterPro" id="IPR017871">
    <property type="entry name" value="ABC_transporter-like_CS"/>
</dbReference>
<evidence type="ECO:0000256" key="6">
    <source>
        <dbReference type="ARBA" id="ARBA00023004"/>
    </source>
</evidence>
<dbReference type="InterPro" id="IPR050093">
    <property type="entry name" value="ABC_SmlMolc_Importer"/>
</dbReference>
<keyword evidence="6" id="KW-0408">Iron</keyword>
<proteinExistence type="predicted"/>
<evidence type="ECO:0000256" key="5">
    <source>
        <dbReference type="ARBA" id="ARBA00022840"/>
    </source>
</evidence>
<dbReference type="AlphaFoldDB" id="A0A511QNJ2"/>
<evidence type="ECO:0000256" key="4">
    <source>
        <dbReference type="ARBA" id="ARBA00022741"/>
    </source>
</evidence>
<keyword evidence="11" id="KW-1185">Reference proteome</keyword>
<evidence type="ECO:0000313" key="10">
    <source>
        <dbReference type="EMBL" id="GEM78888.1"/>
    </source>
</evidence>
<sequence>MPTNLNIPSKAFLSCSNIHRSIGKQHILKDVSFTLEEGQVYCIVGPSGSGKSSLLKIVAGIDAPDQGSVKLQDTLITEGPKVAPPEQRQMNMVFQDYALWPHMKVKDIIGYGLNKMNKEDRAYRVNEMLELLQITQYAERYPRELSGGQAQRVSIARAIATNPDVLLFDEPLSNLDIQLRAEMRSEFSKLFKRLNKTVLYVTHDPLEACAFADKIIVMKDGEIEQIDSPQALFSAPSSPWIASLAGFDCKLPLDKVHIDHQEQVASAYFLGQYINAKPSCDAGGTSKHLWLRSSGLRFSSVLEKDENTVAGRVIKSNFEGSHWRIDIDVGSEINIPIQHPQSLEAGSKVNVDMPFEHCLLINE</sequence>
<evidence type="ECO:0000256" key="8">
    <source>
        <dbReference type="ARBA" id="ARBA00023136"/>
    </source>
</evidence>
<keyword evidence="1" id="KW-0813">Transport</keyword>
<dbReference type="Proteomes" id="UP000321113">
    <property type="component" value="Unassembled WGS sequence"/>
</dbReference>
<dbReference type="FunFam" id="3.40.50.300:FF:000425">
    <property type="entry name" value="Probable ABC transporter, ATP-binding subunit"/>
    <property type="match status" value="1"/>
</dbReference>
<dbReference type="EMBL" id="BJXK01000004">
    <property type="protein sequence ID" value="GEM78888.1"/>
    <property type="molecule type" value="Genomic_DNA"/>
</dbReference>
<dbReference type="GO" id="GO:0005524">
    <property type="term" value="F:ATP binding"/>
    <property type="evidence" value="ECO:0007669"/>
    <property type="project" value="UniProtKB-KW"/>
</dbReference>
<keyword evidence="4" id="KW-0547">Nucleotide-binding</keyword>
<dbReference type="GO" id="GO:0016887">
    <property type="term" value="F:ATP hydrolysis activity"/>
    <property type="evidence" value="ECO:0007669"/>
    <property type="project" value="InterPro"/>
</dbReference>
<name>A0A511QNJ2_9VIBR</name>
<evidence type="ECO:0000259" key="9">
    <source>
        <dbReference type="PROSITE" id="PS50893"/>
    </source>
</evidence>
<keyword evidence="5 10" id="KW-0067">ATP-binding</keyword>
<dbReference type="GO" id="GO:0015408">
    <property type="term" value="F:ABC-type ferric iron transporter activity"/>
    <property type="evidence" value="ECO:0007669"/>
    <property type="project" value="InterPro"/>
</dbReference>
<dbReference type="InterPro" id="IPR027417">
    <property type="entry name" value="P-loop_NTPase"/>
</dbReference>
<reference evidence="10 11" key="1">
    <citation type="submission" date="2019-07" db="EMBL/GenBank/DDBJ databases">
        <title>Whole genome shotgun sequence of Vibrio superstes NBRC 103154.</title>
        <authorList>
            <person name="Hosoyama A."/>
            <person name="Uohara A."/>
            <person name="Ohji S."/>
            <person name="Ichikawa N."/>
        </authorList>
    </citation>
    <scope>NUCLEOTIDE SEQUENCE [LARGE SCALE GENOMIC DNA]</scope>
    <source>
        <strain evidence="10 11">NBRC 103154</strain>
    </source>
</reference>
<dbReference type="PANTHER" id="PTHR42781:SF4">
    <property type="entry name" value="SPERMIDINE_PUTRESCINE IMPORT ATP-BINDING PROTEIN POTA"/>
    <property type="match status" value="1"/>
</dbReference>
<dbReference type="GO" id="GO:0016020">
    <property type="term" value="C:membrane"/>
    <property type="evidence" value="ECO:0007669"/>
    <property type="project" value="InterPro"/>
</dbReference>
<keyword evidence="2" id="KW-1003">Cell membrane</keyword>
<evidence type="ECO:0000256" key="2">
    <source>
        <dbReference type="ARBA" id="ARBA00022475"/>
    </source>
</evidence>
<dbReference type="InterPro" id="IPR003439">
    <property type="entry name" value="ABC_transporter-like_ATP-bd"/>
</dbReference>
<keyword evidence="3" id="KW-0410">Iron transport</keyword>
<organism evidence="10 11">
    <name type="scientific">Vibrio superstes NBRC 103154</name>
    <dbReference type="NCBI Taxonomy" id="1219062"/>
    <lineage>
        <taxon>Bacteria</taxon>
        <taxon>Pseudomonadati</taxon>
        <taxon>Pseudomonadota</taxon>
        <taxon>Gammaproteobacteria</taxon>
        <taxon>Vibrionales</taxon>
        <taxon>Vibrionaceae</taxon>
        <taxon>Vibrio</taxon>
    </lineage>
</organism>
<accession>A0A511QNJ2</accession>
<evidence type="ECO:0000256" key="7">
    <source>
        <dbReference type="ARBA" id="ARBA00023065"/>
    </source>
</evidence>
<evidence type="ECO:0000313" key="11">
    <source>
        <dbReference type="Proteomes" id="UP000321113"/>
    </source>
</evidence>
<keyword evidence="8" id="KW-0472">Membrane</keyword>
<comment type="caution">
    <text evidence="10">The sequence shown here is derived from an EMBL/GenBank/DDBJ whole genome shotgun (WGS) entry which is preliminary data.</text>
</comment>
<gene>
    <name evidence="10" type="ORF">VSU01S_11330</name>
</gene>
<dbReference type="GO" id="GO:0015697">
    <property type="term" value="P:quaternary ammonium group transport"/>
    <property type="evidence" value="ECO:0007669"/>
    <property type="project" value="UniProtKB-ARBA"/>
</dbReference>
<evidence type="ECO:0000256" key="1">
    <source>
        <dbReference type="ARBA" id="ARBA00022448"/>
    </source>
</evidence>
<evidence type="ECO:0000256" key="3">
    <source>
        <dbReference type="ARBA" id="ARBA00022496"/>
    </source>
</evidence>
<protein>
    <submittedName>
        <fullName evidence="10">ABC transporter ATP-binding protein</fullName>
    </submittedName>
</protein>
<keyword evidence="7" id="KW-0406">Ion transport</keyword>
<dbReference type="Pfam" id="PF00005">
    <property type="entry name" value="ABC_tran"/>
    <property type="match status" value="1"/>
</dbReference>
<feature type="domain" description="ABC transporter" evidence="9">
    <location>
        <begin position="13"/>
        <end position="245"/>
    </location>
</feature>
<dbReference type="CDD" id="cd03259">
    <property type="entry name" value="ABC_Carb_Solutes_like"/>
    <property type="match status" value="1"/>
</dbReference>
<dbReference type="PROSITE" id="PS00211">
    <property type="entry name" value="ABC_TRANSPORTER_1"/>
    <property type="match status" value="1"/>
</dbReference>
<dbReference type="PANTHER" id="PTHR42781">
    <property type="entry name" value="SPERMIDINE/PUTRESCINE IMPORT ATP-BINDING PROTEIN POTA"/>
    <property type="match status" value="1"/>
</dbReference>
<dbReference type="InterPro" id="IPR003593">
    <property type="entry name" value="AAA+_ATPase"/>
</dbReference>
<dbReference type="SUPFAM" id="SSF52540">
    <property type="entry name" value="P-loop containing nucleoside triphosphate hydrolases"/>
    <property type="match status" value="1"/>
</dbReference>